<organism evidence="4 5">
    <name type="scientific">Acinetobacter calcoaceticus</name>
    <dbReference type="NCBI Taxonomy" id="471"/>
    <lineage>
        <taxon>Bacteria</taxon>
        <taxon>Pseudomonadati</taxon>
        <taxon>Pseudomonadota</taxon>
        <taxon>Gammaproteobacteria</taxon>
        <taxon>Moraxellales</taxon>
        <taxon>Moraxellaceae</taxon>
        <taxon>Acinetobacter</taxon>
        <taxon>Acinetobacter calcoaceticus/baumannii complex</taxon>
    </lineage>
</organism>
<evidence type="ECO:0000256" key="1">
    <source>
        <dbReference type="ARBA" id="ARBA00008791"/>
    </source>
</evidence>
<dbReference type="SUPFAM" id="SSF52402">
    <property type="entry name" value="Adenine nucleotide alpha hydrolases-like"/>
    <property type="match status" value="1"/>
</dbReference>
<dbReference type="EMBL" id="SLVJ01000002">
    <property type="protein sequence ID" value="TCM69948.1"/>
    <property type="molecule type" value="Genomic_DNA"/>
</dbReference>
<proteinExistence type="inferred from homology"/>
<dbReference type="PANTHER" id="PTHR46268:SF6">
    <property type="entry name" value="UNIVERSAL STRESS PROTEIN UP12"/>
    <property type="match status" value="1"/>
</dbReference>
<evidence type="ECO:0000259" key="3">
    <source>
        <dbReference type="Pfam" id="PF00582"/>
    </source>
</evidence>
<dbReference type="InterPro" id="IPR006015">
    <property type="entry name" value="Universal_stress_UspA"/>
</dbReference>
<dbReference type="PANTHER" id="PTHR46268">
    <property type="entry name" value="STRESS RESPONSE PROTEIN NHAX"/>
    <property type="match status" value="1"/>
</dbReference>
<dbReference type="Proteomes" id="UP000294963">
    <property type="component" value="Unassembled WGS sequence"/>
</dbReference>
<dbReference type="InterPro" id="IPR014729">
    <property type="entry name" value="Rossmann-like_a/b/a_fold"/>
</dbReference>
<name>A0A4V2R1V3_ACICA</name>
<comment type="caution">
    <text evidence="4">The sequence shown here is derived from an EMBL/GenBank/DDBJ whole genome shotgun (WGS) entry which is preliminary data.</text>
</comment>
<keyword evidence="2" id="KW-0963">Cytoplasm</keyword>
<reference evidence="4 5" key="1">
    <citation type="submission" date="2019-03" db="EMBL/GenBank/DDBJ databases">
        <title>Genomic analyses of the natural microbiome of Caenorhabditis elegans.</title>
        <authorList>
            <person name="Samuel B."/>
        </authorList>
    </citation>
    <scope>NUCLEOTIDE SEQUENCE [LARGE SCALE GENOMIC DNA]</scope>
    <source>
        <strain evidence="4 5">JUb89</strain>
    </source>
</reference>
<dbReference type="CDD" id="cd00293">
    <property type="entry name" value="USP-like"/>
    <property type="match status" value="1"/>
</dbReference>
<comment type="similarity">
    <text evidence="1 2">Belongs to the universal stress protein A family.</text>
</comment>
<dbReference type="PIRSF" id="PIRSF006276">
    <property type="entry name" value="UspA"/>
    <property type="match status" value="1"/>
</dbReference>
<gene>
    <name evidence="4" type="ORF">EC844_102221</name>
</gene>
<dbReference type="GO" id="GO:0005737">
    <property type="term" value="C:cytoplasm"/>
    <property type="evidence" value="ECO:0007669"/>
    <property type="project" value="UniProtKB-SubCell"/>
</dbReference>
<dbReference type="OrthoDB" id="9792500at2"/>
<comment type="subcellular location">
    <subcellularLocation>
        <location evidence="2">Cytoplasm</location>
    </subcellularLocation>
</comment>
<dbReference type="PRINTS" id="PR01438">
    <property type="entry name" value="UNVRSLSTRESS"/>
</dbReference>
<evidence type="ECO:0000313" key="5">
    <source>
        <dbReference type="Proteomes" id="UP000294963"/>
    </source>
</evidence>
<sequence length="146" mass="15839">MTYQHILVPVDGSETALAVVNHAAALAKTFNSKVTVVQVMTLDPYIASEYFAAGQSNQLIERARSFIQDNIDKAKQQFEAEGVEVETRLLEGESIHLAIAEAVETLKADLVVISSHGRSGIKKLILGSVAQNLITELKVPVLVVKK</sequence>
<dbReference type="Pfam" id="PF00582">
    <property type="entry name" value="Usp"/>
    <property type="match status" value="1"/>
</dbReference>
<protein>
    <recommendedName>
        <fullName evidence="2">Universal stress protein</fullName>
    </recommendedName>
</protein>
<keyword evidence="5" id="KW-1185">Reference proteome</keyword>
<accession>A0A4V2R1V3</accession>
<dbReference type="Gene3D" id="3.40.50.620">
    <property type="entry name" value="HUPs"/>
    <property type="match status" value="1"/>
</dbReference>
<evidence type="ECO:0000256" key="2">
    <source>
        <dbReference type="PIRNR" id="PIRNR006276"/>
    </source>
</evidence>
<dbReference type="AlphaFoldDB" id="A0A4V2R1V3"/>
<evidence type="ECO:0000313" key="4">
    <source>
        <dbReference type="EMBL" id="TCM69948.1"/>
    </source>
</evidence>
<feature type="domain" description="UspA" evidence="3">
    <location>
        <begin position="3"/>
        <end position="145"/>
    </location>
</feature>
<dbReference type="InterPro" id="IPR006016">
    <property type="entry name" value="UspA"/>
</dbReference>